<evidence type="ECO:0000313" key="2">
    <source>
        <dbReference type="EMBL" id="ADW69569.1"/>
    </source>
</evidence>
<feature type="region of interest" description="Disordered" evidence="1">
    <location>
        <begin position="1"/>
        <end position="43"/>
    </location>
</feature>
<gene>
    <name evidence="2" type="ordered locus">AciX9_2539</name>
    <name evidence="3" type="ordered locus">AciX9_3661</name>
</gene>
<evidence type="ECO:0000313" key="3">
    <source>
        <dbReference type="EMBL" id="ADW70662.1"/>
    </source>
</evidence>
<evidence type="ECO:0000313" key="4">
    <source>
        <dbReference type="Proteomes" id="UP000000343"/>
    </source>
</evidence>
<dbReference type="Proteomes" id="UP000000343">
    <property type="component" value="Chromosome"/>
</dbReference>
<dbReference type="PaxDb" id="1198114-AciX9_2539"/>
<dbReference type="KEGG" id="acm:AciX9_2539"/>
<reference evidence="2" key="2">
    <citation type="submission" date="2011-01" db="EMBL/GenBank/DDBJ databases">
        <title>Complete sequence of chromosome of Granulicella sp. MP5ACTX9.</title>
        <authorList>
            <consortium name="US DOE Joint Genome Institute"/>
            <person name="Lucas S."/>
            <person name="Copeland A."/>
            <person name="Lapidus A."/>
            <person name="Cheng J.-F."/>
            <person name="Goodwin L."/>
            <person name="Pitluck S."/>
            <person name="Teshima H."/>
            <person name="Detter J.C."/>
            <person name="Han C."/>
            <person name="Tapia R."/>
            <person name="Land M."/>
            <person name="Hauser L."/>
            <person name="Kyrpides N."/>
            <person name="Ivanova N."/>
            <person name="Ovchinnikova G."/>
            <person name="Pagani I."/>
            <person name="Rawat S.R."/>
            <person name="Mannisto M."/>
            <person name="Haggblom M.M."/>
            <person name="Woyke T."/>
        </authorList>
    </citation>
    <scope>NUCLEOTIDE SEQUENCE</scope>
    <source>
        <strain evidence="2">MP5ACTX9</strain>
    </source>
</reference>
<evidence type="ECO:0000256" key="1">
    <source>
        <dbReference type="SAM" id="MobiDB-lite"/>
    </source>
</evidence>
<dbReference type="HOGENOM" id="CLU_3234230_0_0_0"/>
<name>E8WVP0_GRATM</name>
<feature type="compositionally biased region" description="Polar residues" evidence="1">
    <location>
        <begin position="1"/>
        <end position="17"/>
    </location>
</feature>
<reference evidence="4" key="1">
    <citation type="submission" date="2011-01" db="EMBL/GenBank/DDBJ databases">
        <title>Complete sequence of chromosome of Acidobacterium sp. MP5ACTX9.</title>
        <authorList>
            <consortium name="US DOE Joint Genome Institute"/>
            <person name="Lucas S."/>
            <person name="Copeland A."/>
            <person name="Lapidus A."/>
            <person name="Cheng J.-F."/>
            <person name="Goodwin L."/>
            <person name="Pitluck S."/>
            <person name="Teshima H."/>
            <person name="Detter J.C."/>
            <person name="Han C."/>
            <person name="Tapia R."/>
            <person name="Land M."/>
            <person name="Hauser L."/>
            <person name="Kyrpides N."/>
            <person name="Ivanova N."/>
            <person name="Ovchinnikova G."/>
            <person name="Pagani I."/>
            <person name="Rawat S.R."/>
            <person name="Mannisto M."/>
            <person name="Haggblom M.M."/>
            <person name="Woyke T."/>
        </authorList>
    </citation>
    <scope>NUCLEOTIDE SEQUENCE [LARGE SCALE GENOMIC DNA]</scope>
    <source>
        <strain evidence="4">MP5ACTX9</strain>
    </source>
</reference>
<dbReference type="EMBL" id="CP002480">
    <property type="protein sequence ID" value="ADW69569.1"/>
    <property type="molecule type" value="Genomic_DNA"/>
</dbReference>
<accession>E8WVP0</accession>
<organism evidence="4">
    <name type="scientific">Granulicella tundricola (strain ATCC BAA-1859 / DSM 23138 / MP5ACTX9)</name>
    <dbReference type="NCBI Taxonomy" id="1198114"/>
    <lineage>
        <taxon>Bacteria</taxon>
        <taxon>Pseudomonadati</taxon>
        <taxon>Acidobacteriota</taxon>
        <taxon>Terriglobia</taxon>
        <taxon>Terriglobales</taxon>
        <taxon>Acidobacteriaceae</taxon>
        <taxon>Granulicella</taxon>
    </lineage>
</organism>
<dbReference type="AlphaFoldDB" id="E8WVP0"/>
<keyword evidence="4" id="KW-1185">Reference proteome</keyword>
<dbReference type="EMBL" id="CP002480">
    <property type="protein sequence ID" value="ADW70662.1"/>
    <property type="molecule type" value="Genomic_DNA"/>
</dbReference>
<proteinExistence type="predicted"/>
<sequence length="43" mass="4660">MSLRLRTNPSQNKQSTAPPAEKLGRRLKSHTDIVKSAACAEAP</sequence>
<dbReference type="KEGG" id="acm:AciX9_3661"/>
<protein>
    <submittedName>
        <fullName evidence="2">Uncharacterized protein</fullName>
    </submittedName>
</protein>